<evidence type="ECO:0000313" key="3">
    <source>
        <dbReference type="Proteomes" id="UP001165962"/>
    </source>
</evidence>
<dbReference type="EMBL" id="JAAOIW010000003">
    <property type="protein sequence ID" value="NHN30283.1"/>
    <property type="molecule type" value="Genomic_DNA"/>
</dbReference>
<organism evidence="2 3">
    <name type="scientific">Paenibacillus agricola</name>
    <dbReference type="NCBI Taxonomy" id="2716264"/>
    <lineage>
        <taxon>Bacteria</taxon>
        <taxon>Bacillati</taxon>
        <taxon>Bacillota</taxon>
        <taxon>Bacilli</taxon>
        <taxon>Bacillales</taxon>
        <taxon>Paenibacillaceae</taxon>
        <taxon>Paenibacillus</taxon>
    </lineage>
</organism>
<accession>A0ABX0J627</accession>
<comment type="caution">
    <text evidence="2">The sequence shown here is derived from an EMBL/GenBank/DDBJ whole genome shotgun (WGS) entry which is preliminary data.</text>
</comment>
<feature type="coiled-coil region" evidence="1">
    <location>
        <begin position="22"/>
        <end position="56"/>
    </location>
</feature>
<gene>
    <name evidence="2" type="ORF">G9U52_10600</name>
</gene>
<dbReference type="Proteomes" id="UP001165962">
    <property type="component" value="Unassembled WGS sequence"/>
</dbReference>
<proteinExistence type="predicted"/>
<evidence type="ECO:0000313" key="2">
    <source>
        <dbReference type="EMBL" id="NHN30283.1"/>
    </source>
</evidence>
<sequence>MNPNIPIEEDLKLLLASPKLTMKLLNELITELKQENQKLVRRLEDMERELKEQRLLLGEIAVTAEQLIWTPPGKPVVADEAEATETKLSEAPPAKVPEYVRMTRSEKHFIPPKKWFWFR</sequence>
<evidence type="ECO:0000256" key="1">
    <source>
        <dbReference type="SAM" id="Coils"/>
    </source>
</evidence>
<reference evidence="2" key="1">
    <citation type="submission" date="2020-03" db="EMBL/GenBank/DDBJ databases">
        <title>Draft sequencing of Paenibacilllus sp. S3N08.</title>
        <authorList>
            <person name="Kim D.-U."/>
        </authorList>
    </citation>
    <scope>NUCLEOTIDE SEQUENCE</scope>
    <source>
        <strain evidence="2">S3N08</strain>
    </source>
</reference>
<dbReference type="RefSeq" id="WP_166149122.1">
    <property type="nucleotide sequence ID" value="NZ_JAAOIW010000003.1"/>
</dbReference>
<protein>
    <submittedName>
        <fullName evidence="2">Uncharacterized protein</fullName>
    </submittedName>
</protein>
<keyword evidence="3" id="KW-1185">Reference proteome</keyword>
<name>A0ABX0J627_9BACL</name>
<keyword evidence="1" id="KW-0175">Coiled coil</keyword>